<keyword evidence="4" id="KW-0736">Signalosome</keyword>
<evidence type="ECO:0000256" key="3">
    <source>
        <dbReference type="ARBA" id="ARBA00022490"/>
    </source>
</evidence>
<dbReference type="Pfam" id="PF10075">
    <property type="entry name" value="CSN8_PSD8_EIF3K"/>
    <property type="match status" value="1"/>
</dbReference>
<dbReference type="InterPro" id="IPR033464">
    <property type="entry name" value="CSN8_PSD8_EIF3K"/>
</dbReference>
<comment type="subcellular location">
    <subcellularLocation>
        <location evidence="2">Cytoplasm</location>
    </subcellularLocation>
    <subcellularLocation>
        <location evidence="1">Nucleus</location>
    </subcellularLocation>
</comment>
<keyword evidence="8" id="KW-1185">Reference proteome</keyword>
<protein>
    <submittedName>
        <fullName evidence="7">COP9 signalosome subunit 8</fullName>
    </submittedName>
</protein>
<gene>
    <name evidence="7" type="ORF">BGW36DRAFT_425873</name>
</gene>
<dbReference type="Gene3D" id="1.25.40.990">
    <property type="match status" value="1"/>
</dbReference>
<dbReference type="GO" id="GO:0005737">
    <property type="term" value="C:cytoplasm"/>
    <property type="evidence" value="ECO:0007669"/>
    <property type="project" value="UniProtKB-SubCell"/>
</dbReference>
<comment type="caution">
    <text evidence="7">The sequence shown here is derived from an EMBL/GenBank/DDBJ whole genome shotgun (WGS) entry which is preliminary data.</text>
</comment>
<organism evidence="7 8">
    <name type="scientific">Talaromyces proteolyticus</name>
    <dbReference type="NCBI Taxonomy" id="1131652"/>
    <lineage>
        <taxon>Eukaryota</taxon>
        <taxon>Fungi</taxon>
        <taxon>Dikarya</taxon>
        <taxon>Ascomycota</taxon>
        <taxon>Pezizomycotina</taxon>
        <taxon>Eurotiomycetes</taxon>
        <taxon>Eurotiomycetidae</taxon>
        <taxon>Eurotiales</taxon>
        <taxon>Trichocomaceae</taxon>
        <taxon>Talaromyces</taxon>
        <taxon>Talaromyces sect. Bacilispori</taxon>
    </lineage>
</organism>
<name>A0AAD4Q352_9EURO</name>
<evidence type="ECO:0000313" key="8">
    <source>
        <dbReference type="Proteomes" id="UP001201262"/>
    </source>
</evidence>
<evidence type="ECO:0000313" key="7">
    <source>
        <dbReference type="EMBL" id="KAH8701077.1"/>
    </source>
</evidence>
<evidence type="ECO:0000256" key="2">
    <source>
        <dbReference type="ARBA" id="ARBA00004496"/>
    </source>
</evidence>
<dbReference type="GeneID" id="70250463"/>
<dbReference type="InterPro" id="IPR033205">
    <property type="entry name" value="COP9_CSN8"/>
</dbReference>
<dbReference type="GO" id="GO:0010387">
    <property type="term" value="P:COP9 signalosome assembly"/>
    <property type="evidence" value="ECO:0007669"/>
    <property type="project" value="InterPro"/>
</dbReference>
<evidence type="ECO:0000256" key="4">
    <source>
        <dbReference type="ARBA" id="ARBA00022790"/>
    </source>
</evidence>
<dbReference type="RefSeq" id="XP_046074783.1">
    <property type="nucleotide sequence ID" value="XM_046220176.1"/>
</dbReference>
<dbReference type="Proteomes" id="UP001201262">
    <property type="component" value="Unassembled WGS sequence"/>
</dbReference>
<reference evidence="7" key="1">
    <citation type="submission" date="2021-12" db="EMBL/GenBank/DDBJ databases">
        <title>Convergent genome expansion in fungi linked to evolution of root-endophyte symbiosis.</title>
        <authorList>
            <consortium name="DOE Joint Genome Institute"/>
            <person name="Ke Y.-H."/>
            <person name="Bonito G."/>
            <person name="Liao H.-L."/>
            <person name="Looney B."/>
            <person name="Rojas-Flechas A."/>
            <person name="Nash J."/>
            <person name="Hameed K."/>
            <person name="Schadt C."/>
            <person name="Martin F."/>
            <person name="Crous P.W."/>
            <person name="Miettinen O."/>
            <person name="Magnuson J.K."/>
            <person name="Labbe J."/>
            <person name="Jacobson D."/>
            <person name="Doktycz M.J."/>
            <person name="Veneault-Fourrey C."/>
            <person name="Kuo A."/>
            <person name="Mondo S."/>
            <person name="Calhoun S."/>
            <person name="Riley R."/>
            <person name="Ohm R."/>
            <person name="LaButti K."/>
            <person name="Andreopoulos B."/>
            <person name="Pangilinan J."/>
            <person name="Nolan M."/>
            <person name="Tritt A."/>
            <person name="Clum A."/>
            <person name="Lipzen A."/>
            <person name="Daum C."/>
            <person name="Barry K."/>
            <person name="Grigoriev I.V."/>
            <person name="Vilgalys R."/>
        </authorList>
    </citation>
    <scope>NUCLEOTIDE SEQUENCE</scope>
    <source>
        <strain evidence="7">PMI_201</strain>
    </source>
</reference>
<dbReference type="GO" id="GO:0000338">
    <property type="term" value="P:protein deneddylation"/>
    <property type="evidence" value="ECO:0007669"/>
    <property type="project" value="InterPro"/>
</dbReference>
<feature type="domain" description="CSN8/PSMD8/EIF3K" evidence="6">
    <location>
        <begin position="52"/>
        <end position="192"/>
    </location>
</feature>
<dbReference type="GO" id="GO:0008180">
    <property type="term" value="C:COP9 signalosome"/>
    <property type="evidence" value="ECO:0007669"/>
    <property type="project" value="UniProtKB-KW"/>
</dbReference>
<evidence type="ECO:0000256" key="1">
    <source>
        <dbReference type="ARBA" id="ARBA00004123"/>
    </source>
</evidence>
<dbReference type="EMBL" id="JAJTJA010000004">
    <property type="protein sequence ID" value="KAH8701077.1"/>
    <property type="molecule type" value="Genomic_DNA"/>
</dbReference>
<accession>A0AAD4Q352</accession>
<dbReference type="PANTHER" id="PTHR13339">
    <property type="entry name" value="COP9 SIGNALOSOME COMPLEX SUBUNIT 8"/>
    <property type="match status" value="1"/>
</dbReference>
<evidence type="ECO:0000259" key="6">
    <source>
        <dbReference type="Pfam" id="PF10075"/>
    </source>
</evidence>
<sequence>MEEPPLSLRQLGIVLSEAPSHEALYDSLSQYEDEACLQFTHAQILGDEKLLSAYYSSFLISHLLTNQIQEARALTKRMPPTLLKSDEVLRYSIAILRAVWQNQYHEIYHLLRNQTWPEPVNVIANKFDAFFTEKTFKDVSRVYESIRPEAAAEYLGLEELVQNGAGSEPSAELIQTLVQRGWEWDDEKRLFQPHYPEESLKVGGLNTRLHGINRIAGLAGNHGS</sequence>
<evidence type="ECO:0000256" key="5">
    <source>
        <dbReference type="ARBA" id="ARBA00023242"/>
    </source>
</evidence>
<keyword evidence="5" id="KW-0539">Nucleus</keyword>
<dbReference type="PANTHER" id="PTHR13339:SF0">
    <property type="entry name" value="COP9 SIGNALOSOME COMPLEX SUBUNIT 8"/>
    <property type="match status" value="1"/>
</dbReference>
<keyword evidence="3" id="KW-0963">Cytoplasm</keyword>
<proteinExistence type="predicted"/>
<dbReference type="AlphaFoldDB" id="A0AAD4Q352"/>